<reference evidence="5 6" key="1">
    <citation type="submission" date="2015-03" db="EMBL/GenBank/DDBJ databases">
        <title>Genome assembly of Sandaracinus amylolyticus DSM 53668.</title>
        <authorList>
            <person name="Sharma G."/>
            <person name="Subramanian S."/>
        </authorList>
    </citation>
    <scope>NUCLEOTIDE SEQUENCE [LARGE SCALE GENOMIC DNA]</scope>
    <source>
        <strain evidence="5 6">DSM 53668</strain>
    </source>
</reference>
<feature type="transmembrane region" description="Helical" evidence="2">
    <location>
        <begin position="227"/>
        <end position="244"/>
    </location>
</feature>
<keyword evidence="6" id="KW-1185">Reference proteome</keyword>
<dbReference type="NCBIfam" id="NF043005">
    <property type="entry name" value="sce4755_fam"/>
    <property type="match status" value="1"/>
</dbReference>
<organism evidence="5 6">
    <name type="scientific">Sandaracinus amylolyticus</name>
    <dbReference type="NCBI Taxonomy" id="927083"/>
    <lineage>
        <taxon>Bacteria</taxon>
        <taxon>Pseudomonadati</taxon>
        <taxon>Myxococcota</taxon>
        <taxon>Polyangia</taxon>
        <taxon>Polyangiales</taxon>
        <taxon>Sandaracinaceae</taxon>
        <taxon>Sandaracinus</taxon>
    </lineage>
</organism>
<dbReference type="InterPro" id="IPR004302">
    <property type="entry name" value="Cellulose/chitin-bd_N"/>
</dbReference>
<evidence type="ECO:0000256" key="3">
    <source>
        <dbReference type="SAM" id="SignalP"/>
    </source>
</evidence>
<proteinExistence type="predicted"/>
<accession>A0A0F6W0P8</accession>
<feature type="chain" id="PRO_5002511624" description="Chitin-binding type-4 domain-containing protein" evidence="3">
    <location>
        <begin position="20"/>
        <end position="250"/>
    </location>
</feature>
<dbReference type="AlphaFoldDB" id="A0A0F6W0P8"/>
<keyword evidence="2" id="KW-1133">Transmembrane helix</keyword>
<evidence type="ECO:0000256" key="1">
    <source>
        <dbReference type="SAM" id="MobiDB-lite"/>
    </source>
</evidence>
<evidence type="ECO:0000313" key="5">
    <source>
        <dbReference type="EMBL" id="AKF04461.1"/>
    </source>
</evidence>
<feature type="signal peptide" evidence="3">
    <location>
        <begin position="1"/>
        <end position="19"/>
    </location>
</feature>
<dbReference type="EMBL" id="CP011125">
    <property type="protein sequence ID" value="AKF04461.1"/>
    <property type="molecule type" value="Genomic_DNA"/>
</dbReference>
<keyword evidence="3" id="KW-0732">Signal</keyword>
<feature type="region of interest" description="Disordered" evidence="1">
    <location>
        <begin position="30"/>
        <end position="49"/>
    </location>
</feature>
<protein>
    <recommendedName>
        <fullName evidence="4">Chitin-binding type-4 domain-containing protein</fullName>
    </recommendedName>
</protein>
<sequence length="250" mass="25758">MVLLACVALAALAPREVGAHFFLEDPPSWRDQNALGDPQKTGPCGNEGSAAETGAVTAYRTGETITITLRETIFHPGHFRIALAVDDRSELPPPPPVTPGSTDCGSVPIMDPPVFPVLADGVLPHTSPLSGEQTIEVTLPPGVTCDHCTLQITQWMSNHGAPCFYYHCADISITDVVVDAGPEVDASIPGVDASTPMDAGNVARTDAGGSPAATSSSCGCATPGRGAGARGLVGVVLVALVIAFRRGRRV</sequence>
<evidence type="ECO:0000256" key="2">
    <source>
        <dbReference type="SAM" id="Phobius"/>
    </source>
</evidence>
<dbReference type="STRING" id="927083.DB32_001610"/>
<dbReference type="Gene3D" id="2.70.50.70">
    <property type="match status" value="1"/>
</dbReference>
<keyword evidence="2" id="KW-0812">Transmembrane</keyword>
<dbReference type="PANTHER" id="PTHR46901">
    <property type="entry name" value="GH04942P"/>
    <property type="match status" value="1"/>
</dbReference>
<evidence type="ECO:0000259" key="4">
    <source>
        <dbReference type="Pfam" id="PF03067"/>
    </source>
</evidence>
<feature type="region of interest" description="Disordered" evidence="1">
    <location>
        <begin position="189"/>
        <end position="216"/>
    </location>
</feature>
<dbReference type="Proteomes" id="UP000034883">
    <property type="component" value="Chromosome"/>
</dbReference>
<dbReference type="Pfam" id="PF03067">
    <property type="entry name" value="LPMO_10"/>
    <property type="match status" value="1"/>
</dbReference>
<feature type="domain" description="Chitin-binding type-4" evidence="4">
    <location>
        <begin position="35"/>
        <end position="171"/>
    </location>
</feature>
<keyword evidence="2" id="KW-0472">Membrane</keyword>
<dbReference type="KEGG" id="samy:DB32_001610"/>
<evidence type="ECO:0000313" key="6">
    <source>
        <dbReference type="Proteomes" id="UP000034883"/>
    </source>
</evidence>
<gene>
    <name evidence="5" type="ORF">DB32_001610</name>
</gene>
<name>A0A0F6W0P8_9BACT</name>
<dbReference type="PANTHER" id="PTHR46901:SF2">
    <property type="entry name" value="GH04942P"/>
    <property type="match status" value="1"/>
</dbReference>